<keyword evidence="4" id="KW-0456">Lyase</keyword>
<dbReference type="SUPFAM" id="SSF52507">
    <property type="entry name" value="Homo-oligomeric flavin-containing Cys decarboxylases, HFCD"/>
    <property type="match status" value="1"/>
</dbReference>
<dbReference type="Pfam" id="PF02441">
    <property type="entry name" value="Flavoprotein"/>
    <property type="match status" value="1"/>
</dbReference>
<evidence type="ECO:0000259" key="3">
    <source>
        <dbReference type="Pfam" id="PF02441"/>
    </source>
</evidence>
<organism evidence="4 5">
    <name type="scientific">Plasmodium relictum</name>
    <dbReference type="NCBI Taxonomy" id="85471"/>
    <lineage>
        <taxon>Eukaryota</taxon>
        <taxon>Sar</taxon>
        <taxon>Alveolata</taxon>
        <taxon>Apicomplexa</taxon>
        <taxon>Aconoidasida</taxon>
        <taxon>Haemosporida</taxon>
        <taxon>Plasmodiidae</taxon>
        <taxon>Plasmodium</taxon>
        <taxon>Plasmodium (Haemamoeba)</taxon>
    </lineage>
</organism>
<dbReference type="InterPro" id="IPR036551">
    <property type="entry name" value="Flavin_trans-like"/>
</dbReference>
<dbReference type="OMA" id="KGLACGD"/>
<name>A0A1J1H5P5_PLARL</name>
<dbReference type="EMBL" id="LN835300">
    <property type="protein sequence ID" value="CRG98921.1"/>
    <property type="molecule type" value="Genomic_DNA"/>
</dbReference>
<evidence type="ECO:0000313" key="4">
    <source>
        <dbReference type="EMBL" id="CRG98921.1"/>
    </source>
</evidence>
<dbReference type="GO" id="GO:0004633">
    <property type="term" value="F:phosphopantothenoylcysteine decarboxylase activity"/>
    <property type="evidence" value="ECO:0007669"/>
    <property type="project" value="UniProtKB-EC"/>
</dbReference>
<dbReference type="AlphaFoldDB" id="A0A1J1H5P5"/>
<feature type="domain" description="Flavoprotein" evidence="3">
    <location>
        <begin position="1"/>
        <end position="178"/>
    </location>
</feature>
<dbReference type="PANTHER" id="PTHR14359">
    <property type="entry name" value="HOMO-OLIGOMERIC FLAVIN CONTAINING CYS DECARBOXYLASE FAMILY"/>
    <property type="match status" value="1"/>
</dbReference>
<comment type="similarity">
    <text evidence="2">Belongs to the HFCD (homooligomeric flavin containing Cys decarboxylase) superfamily.</text>
</comment>
<sequence length="182" mass="20881">MKILIGISGSIAAIKISEIIEKLQEHCKINNISVEIKYVATNIAYEKFLKSFKEKIFLDEDEWLWQKRGDTILHIELRKWADIFIICPLDANTLASISNGICSNLLTCICRCWDFKKTFLVFPCMNTYMYNHPITKKQIDIISSWGIKVIDPIEKVLACGEYGVGALPNVENVISEIMKYLQ</sequence>
<dbReference type="VEuPathDB" id="PlasmoDB:PRELSG_0507900"/>
<dbReference type="PANTHER" id="PTHR14359:SF6">
    <property type="entry name" value="PHOSPHOPANTOTHENOYLCYSTEINE DECARBOXYLASE"/>
    <property type="match status" value="1"/>
</dbReference>
<dbReference type="GO" id="GO:0010181">
    <property type="term" value="F:FMN binding"/>
    <property type="evidence" value="ECO:0007669"/>
    <property type="project" value="TreeGrafter"/>
</dbReference>
<keyword evidence="1" id="KW-0173">Coenzyme A biosynthesis</keyword>
<dbReference type="GO" id="GO:0071513">
    <property type="term" value="C:phosphopantothenoylcysteine decarboxylase complex"/>
    <property type="evidence" value="ECO:0007669"/>
    <property type="project" value="TreeGrafter"/>
</dbReference>
<dbReference type="GO" id="GO:0015937">
    <property type="term" value="P:coenzyme A biosynthetic process"/>
    <property type="evidence" value="ECO:0007669"/>
    <property type="project" value="UniProtKB-KW"/>
</dbReference>
<evidence type="ECO:0000256" key="1">
    <source>
        <dbReference type="ARBA" id="ARBA00022993"/>
    </source>
</evidence>
<evidence type="ECO:0000313" key="5">
    <source>
        <dbReference type="Proteomes" id="UP000220158"/>
    </source>
</evidence>
<dbReference type="EC" id="4.1.1.36" evidence="4"/>
<dbReference type="InterPro" id="IPR003382">
    <property type="entry name" value="Flavoprotein"/>
</dbReference>
<accession>A0A1J1H5P5</accession>
<dbReference type="Gene3D" id="3.40.50.1950">
    <property type="entry name" value="Flavin prenyltransferase-like"/>
    <property type="match status" value="1"/>
</dbReference>
<keyword evidence="5" id="KW-1185">Reference proteome</keyword>
<dbReference type="GeneID" id="39735022"/>
<dbReference type="OrthoDB" id="1532798at2759"/>
<dbReference type="Proteomes" id="UP000220158">
    <property type="component" value="Chromosome 5"/>
</dbReference>
<gene>
    <name evidence="4" type="ORF">PRELSG_0507900</name>
</gene>
<reference evidence="4 5" key="1">
    <citation type="submission" date="2015-04" db="EMBL/GenBank/DDBJ databases">
        <authorList>
            <consortium name="Pathogen Informatics"/>
        </authorList>
    </citation>
    <scope>NUCLEOTIDE SEQUENCE [LARGE SCALE GENOMIC DNA]</scope>
    <source>
        <strain evidence="4 5">SGS1</strain>
    </source>
</reference>
<proteinExistence type="inferred from homology"/>
<protein>
    <submittedName>
        <fullName evidence="4">Phosphopantothenoylcysteine decarboxylase, putative</fullName>
        <ecNumber evidence="4">4.1.1.36</ecNumber>
    </submittedName>
</protein>
<evidence type="ECO:0000256" key="2">
    <source>
        <dbReference type="ARBA" id="ARBA00038350"/>
    </source>
</evidence>
<dbReference type="KEGG" id="prel:PRELSG_0507900"/>
<dbReference type="RefSeq" id="XP_028531930.1">
    <property type="nucleotide sequence ID" value="XM_028675330.1"/>
</dbReference>